<feature type="domain" description="Alpha-carbonic anhydrase" evidence="8">
    <location>
        <begin position="24"/>
        <end position="243"/>
    </location>
</feature>
<name>A0A3G4VFF8_9VIBR</name>
<dbReference type="GO" id="GO:0008270">
    <property type="term" value="F:zinc ion binding"/>
    <property type="evidence" value="ECO:0007669"/>
    <property type="project" value="InterPro"/>
</dbReference>
<protein>
    <recommendedName>
        <fullName evidence="2">carbonic anhydrase</fullName>
        <ecNumber evidence="2">4.2.1.1</ecNumber>
    </recommendedName>
</protein>
<keyword evidence="4" id="KW-0862">Zinc</keyword>
<evidence type="ECO:0000313" key="9">
    <source>
        <dbReference type="EMBL" id="AYV23494.1"/>
    </source>
</evidence>
<dbReference type="PROSITE" id="PS51144">
    <property type="entry name" value="ALPHA_CA_2"/>
    <property type="match status" value="1"/>
</dbReference>
<dbReference type="InterPro" id="IPR041891">
    <property type="entry name" value="Alpha_CA_prokaryot-like"/>
</dbReference>
<dbReference type="Proteomes" id="UP000279760">
    <property type="component" value="Chromosome 2"/>
</dbReference>
<dbReference type="SMART" id="SM01057">
    <property type="entry name" value="Carb_anhydrase"/>
    <property type="match status" value="1"/>
</dbReference>
<dbReference type="InterPro" id="IPR023561">
    <property type="entry name" value="Carbonic_anhydrase_a-class"/>
</dbReference>
<organism evidence="9 10">
    <name type="scientific">Vibrio mediterranei</name>
    <dbReference type="NCBI Taxonomy" id="689"/>
    <lineage>
        <taxon>Bacteria</taxon>
        <taxon>Pseudomonadati</taxon>
        <taxon>Pseudomonadota</taxon>
        <taxon>Gammaproteobacteria</taxon>
        <taxon>Vibrionales</taxon>
        <taxon>Vibrionaceae</taxon>
        <taxon>Vibrio</taxon>
    </lineage>
</organism>
<dbReference type="Gene3D" id="3.10.200.10">
    <property type="entry name" value="Alpha carbonic anhydrase"/>
    <property type="match status" value="1"/>
</dbReference>
<dbReference type="CDD" id="cd03124">
    <property type="entry name" value="alpha_CA_prokaryotic_like"/>
    <property type="match status" value="1"/>
</dbReference>
<dbReference type="SUPFAM" id="SSF51069">
    <property type="entry name" value="Carbonic anhydrase"/>
    <property type="match status" value="1"/>
</dbReference>
<comment type="similarity">
    <text evidence="1">Belongs to the alpha-carbonic anhydrase family.</text>
</comment>
<evidence type="ECO:0000256" key="4">
    <source>
        <dbReference type="ARBA" id="ARBA00022833"/>
    </source>
</evidence>
<evidence type="ECO:0000256" key="6">
    <source>
        <dbReference type="ARBA" id="ARBA00048348"/>
    </source>
</evidence>
<evidence type="ECO:0000256" key="5">
    <source>
        <dbReference type="ARBA" id="ARBA00023239"/>
    </source>
</evidence>
<dbReference type="EC" id="4.2.1.1" evidence="2"/>
<evidence type="ECO:0000256" key="2">
    <source>
        <dbReference type="ARBA" id="ARBA00012925"/>
    </source>
</evidence>
<dbReference type="EMBL" id="CP033578">
    <property type="protein sequence ID" value="AYV23494.1"/>
    <property type="molecule type" value="Genomic_DNA"/>
</dbReference>
<evidence type="ECO:0000256" key="1">
    <source>
        <dbReference type="ARBA" id="ARBA00010718"/>
    </source>
</evidence>
<evidence type="ECO:0000259" key="8">
    <source>
        <dbReference type="PROSITE" id="PS51144"/>
    </source>
</evidence>
<keyword evidence="5" id="KW-0456">Lyase</keyword>
<keyword evidence="7" id="KW-0732">Signal</keyword>
<reference evidence="9 10" key="1">
    <citation type="submission" date="2018-11" db="EMBL/GenBank/DDBJ databases">
        <title>Complete Genome Sequence of Vbrio mediterranei 117-T6: a Potential Pathogen Bacteria Isolated from the Conchocelis of Pyropia.</title>
        <authorList>
            <person name="Liu Q."/>
        </authorList>
    </citation>
    <scope>NUCLEOTIDE SEQUENCE [LARGE SCALE GENOMIC DNA]</scope>
    <source>
        <strain evidence="9 10">117-T6</strain>
    </source>
</reference>
<dbReference type="PANTHER" id="PTHR18952">
    <property type="entry name" value="CARBONIC ANHYDRASE"/>
    <property type="match status" value="1"/>
</dbReference>
<proteinExistence type="inferred from homology"/>
<dbReference type="InterPro" id="IPR036398">
    <property type="entry name" value="CA_dom_sf"/>
</dbReference>
<feature type="chain" id="PRO_5018166880" description="carbonic anhydrase" evidence="7">
    <location>
        <begin position="24"/>
        <end position="243"/>
    </location>
</feature>
<keyword evidence="3" id="KW-0479">Metal-binding</keyword>
<evidence type="ECO:0000256" key="3">
    <source>
        <dbReference type="ARBA" id="ARBA00022723"/>
    </source>
</evidence>
<dbReference type="PANTHER" id="PTHR18952:SF265">
    <property type="entry name" value="CARBONIC ANHYDRASE"/>
    <property type="match status" value="1"/>
</dbReference>
<dbReference type="RefSeq" id="WP_124941463.1">
    <property type="nucleotide sequence ID" value="NZ_CP033578.1"/>
</dbReference>
<evidence type="ECO:0000256" key="7">
    <source>
        <dbReference type="SAM" id="SignalP"/>
    </source>
</evidence>
<sequence>MKNKITLALTLTSLLPFSQAVVAQSWGYGADNGPAHWGSFSSTCSQGKNQSPIDIETQSLTAAEMTPLEFDYSGSIGNVVNNGHTIQINVAGSNTLKLDEQTFTLKQFHFHTPSENTINGKHAPLEAHFVHANDNGELAVVAVMYDIGKREDSTLSALLNTLPANGQSIKVESDVKLKSLLPRVHSYYRYNGSLTTPPCSEGVRWIVLTDPQFIEQAPLDNLSDTMGNNARPIQPHNARLILK</sequence>
<dbReference type="AlphaFoldDB" id="A0A3G4VFF8"/>
<feature type="signal peptide" evidence="7">
    <location>
        <begin position="1"/>
        <end position="23"/>
    </location>
</feature>
<gene>
    <name evidence="9" type="ORF">ECB94_19555</name>
</gene>
<dbReference type="Pfam" id="PF00194">
    <property type="entry name" value="Carb_anhydrase"/>
    <property type="match status" value="1"/>
</dbReference>
<accession>A0A3G4VFF8</accession>
<dbReference type="InterPro" id="IPR001148">
    <property type="entry name" value="CA_dom"/>
</dbReference>
<comment type="catalytic activity">
    <reaction evidence="6">
        <text>hydrogencarbonate + H(+) = CO2 + H2O</text>
        <dbReference type="Rhea" id="RHEA:10748"/>
        <dbReference type="ChEBI" id="CHEBI:15377"/>
        <dbReference type="ChEBI" id="CHEBI:15378"/>
        <dbReference type="ChEBI" id="CHEBI:16526"/>
        <dbReference type="ChEBI" id="CHEBI:17544"/>
        <dbReference type="EC" id="4.2.1.1"/>
    </reaction>
</comment>
<evidence type="ECO:0000313" key="10">
    <source>
        <dbReference type="Proteomes" id="UP000279760"/>
    </source>
</evidence>
<dbReference type="GO" id="GO:0004089">
    <property type="term" value="F:carbonate dehydratase activity"/>
    <property type="evidence" value="ECO:0007669"/>
    <property type="project" value="UniProtKB-EC"/>
</dbReference>